<organism evidence="2 3">
    <name type="scientific">Mycobacterium tuberculosis</name>
    <dbReference type="NCBI Taxonomy" id="1773"/>
    <lineage>
        <taxon>Bacteria</taxon>
        <taxon>Bacillati</taxon>
        <taxon>Actinomycetota</taxon>
        <taxon>Actinomycetes</taxon>
        <taxon>Mycobacteriales</taxon>
        <taxon>Mycobacteriaceae</taxon>
        <taxon>Mycobacterium</taxon>
        <taxon>Mycobacterium tuberculosis complex</taxon>
    </lineage>
</organism>
<name>A0A2I7W3C2_MYCTX</name>
<evidence type="ECO:0000256" key="1">
    <source>
        <dbReference type="SAM" id="MobiDB-lite"/>
    </source>
</evidence>
<feature type="region of interest" description="Disordered" evidence="1">
    <location>
        <begin position="45"/>
        <end position="66"/>
    </location>
</feature>
<protein>
    <submittedName>
        <fullName evidence="2">Uncharacterized protein</fullName>
    </submittedName>
</protein>
<dbReference type="AlphaFoldDB" id="A0A2I7W3C2"/>
<sequence>MAGHRTQPNQVGIVDSADHDVAEFGGQVVDVHEVLGVGDAQLHHRQQAVPAGDHPRSLPQPIQQSDGVVHAGGTFVFERPRYLHAPQCRPPAKRASMSS</sequence>
<gene>
    <name evidence="2" type="ORF">CAB90_00428</name>
</gene>
<reference evidence="2 3" key="1">
    <citation type="submission" date="2017-10" db="EMBL/GenBank/DDBJ databases">
        <title>Clinical isolate obtained from a human patient with meningeal tuberculosis in michoacan, Mexico.</title>
        <authorList>
            <person name="Guillen-Nepita A.L."/>
            <person name="Negrete-Paz A.M."/>
            <person name="Vazquez-Marrufo G."/>
            <person name="Cruz-Hernandez A."/>
            <person name="Fresia P."/>
            <person name="Naya H."/>
            <person name="Vazquez-Garciduenas M.S."/>
        </authorList>
    </citation>
    <scope>NUCLEOTIDE SEQUENCE [LARGE SCALE GENOMIC DNA]</scope>
    <source>
        <strain evidence="3">Beijing/MYC004</strain>
    </source>
</reference>
<dbReference type="EMBL" id="CP024614">
    <property type="protein sequence ID" value="AUS49418.1"/>
    <property type="molecule type" value="Genomic_DNA"/>
</dbReference>
<evidence type="ECO:0000313" key="3">
    <source>
        <dbReference type="Proteomes" id="UP000236349"/>
    </source>
</evidence>
<evidence type="ECO:0000313" key="2">
    <source>
        <dbReference type="EMBL" id="AUS49418.1"/>
    </source>
</evidence>
<accession>A0A2I7W3C2</accession>
<dbReference type="Proteomes" id="UP000236349">
    <property type="component" value="Chromosome"/>
</dbReference>
<proteinExistence type="predicted"/>